<evidence type="ECO:0000313" key="3">
    <source>
        <dbReference type="EMBL" id="TFK24638.1"/>
    </source>
</evidence>
<proteinExistence type="predicted"/>
<reference evidence="3 4" key="1">
    <citation type="journal article" date="2019" name="Nat. Ecol. Evol.">
        <title>Megaphylogeny resolves global patterns of mushroom evolution.</title>
        <authorList>
            <person name="Varga T."/>
            <person name="Krizsan K."/>
            <person name="Foldi C."/>
            <person name="Dima B."/>
            <person name="Sanchez-Garcia M."/>
            <person name="Sanchez-Ramirez S."/>
            <person name="Szollosi G.J."/>
            <person name="Szarkandi J.G."/>
            <person name="Papp V."/>
            <person name="Albert L."/>
            <person name="Andreopoulos W."/>
            <person name="Angelini C."/>
            <person name="Antonin V."/>
            <person name="Barry K.W."/>
            <person name="Bougher N.L."/>
            <person name="Buchanan P."/>
            <person name="Buyck B."/>
            <person name="Bense V."/>
            <person name="Catcheside P."/>
            <person name="Chovatia M."/>
            <person name="Cooper J."/>
            <person name="Damon W."/>
            <person name="Desjardin D."/>
            <person name="Finy P."/>
            <person name="Geml J."/>
            <person name="Haridas S."/>
            <person name="Hughes K."/>
            <person name="Justo A."/>
            <person name="Karasinski D."/>
            <person name="Kautmanova I."/>
            <person name="Kiss B."/>
            <person name="Kocsube S."/>
            <person name="Kotiranta H."/>
            <person name="LaButti K.M."/>
            <person name="Lechner B.E."/>
            <person name="Liimatainen K."/>
            <person name="Lipzen A."/>
            <person name="Lukacs Z."/>
            <person name="Mihaltcheva S."/>
            <person name="Morgado L.N."/>
            <person name="Niskanen T."/>
            <person name="Noordeloos M.E."/>
            <person name="Ohm R.A."/>
            <person name="Ortiz-Santana B."/>
            <person name="Ovrebo C."/>
            <person name="Racz N."/>
            <person name="Riley R."/>
            <person name="Savchenko A."/>
            <person name="Shiryaev A."/>
            <person name="Soop K."/>
            <person name="Spirin V."/>
            <person name="Szebenyi C."/>
            <person name="Tomsovsky M."/>
            <person name="Tulloss R.E."/>
            <person name="Uehling J."/>
            <person name="Grigoriev I.V."/>
            <person name="Vagvolgyi C."/>
            <person name="Papp T."/>
            <person name="Martin F.M."/>
            <person name="Miettinen O."/>
            <person name="Hibbett D.S."/>
            <person name="Nagy L.G."/>
        </authorList>
    </citation>
    <scope>NUCLEOTIDE SEQUENCE [LARGE SCALE GENOMIC DNA]</scope>
    <source>
        <strain evidence="3 4">CBS 121175</strain>
    </source>
</reference>
<dbReference type="Pfam" id="PF20151">
    <property type="entry name" value="DUF6533"/>
    <property type="match status" value="1"/>
</dbReference>
<feature type="transmembrane region" description="Helical" evidence="1">
    <location>
        <begin position="123"/>
        <end position="149"/>
    </location>
</feature>
<feature type="transmembrane region" description="Helical" evidence="1">
    <location>
        <begin position="196"/>
        <end position="215"/>
    </location>
</feature>
<dbReference type="Proteomes" id="UP000307440">
    <property type="component" value="Unassembled WGS sequence"/>
</dbReference>
<keyword evidence="1" id="KW-0472">Membrane</keyword>
<dbReference type="AlphaFoldDB" id="A0A5C3L8S5"/>
<accession>A0A5C3L8S5</accession>
<dbReference type="InterPro" id="IPR045340">
    <property type="entry name" value="DUF6533"/>
</dbReference>
<evidence type="ECO:0000256" key="1">
    <source>
        <dbReference type="SAM" id="Phobius"/>
    </source>
</evidence>
<dbReference type="EMBL" id="ML210197">
    <property type="protein sequence ID" value="TFK24638.1"/>
    <property type="molecule type" value="Genomic_DNA"/>
</dbReference>
<feature type="transmembrane region" description="Helical" evidence="1">
    <location>
        <begin position="60"/>
        <end position="79"/>
    </location>
</feature>
<keyword evidence="1" id="KW-1133">Transmembrane helix</keyword>
<sequence length="299" mass="33402">MSDEVQLIWPNPWNFTKIAFFFIRYFPPMLEMSTQFYGVPLLTYTAKGCYIWNVYQGLSSILVVAAVDYILILRVFAMYPRNRTIKFISAFLYVAELVTMAVGIGLAVPLLKFDDKCVVYESPIIFIVAAGCPIAFQAFLFGVTLWKFLRAFRSGWGNVPFVQLLARDGTWAFMVLFAMLISEAALYGFAADAYTGFLYGWLNTAFSICGYRVLININALNKKSRTANQGQSLTRTGADIQFTSNINTTLEASQTSNAYRMTTFSISVENDPASDRPREIDRTGVCAATSSILVPASDI</sequence>
<feature type="transmembrane region" description="Helical" evidence="1">
    <location>
        <begin position="170"/>
        <end position="190"/>
    </location>
</feature>
<gene>
    <name evidence="3" type="ORF">FA15DRAFT_409064</name>
</gene>
<protein>
    <recommendedName>
        <fullName evidence="2">DUF6533 domain-containing protein</fullName>
    </recommendedName>
</protein>
<feature type="domain" description="DUF6533" evidence="2">
    <location>
        <begin position="1"/>
        <end position="29"/>
    </location>
</feature>
<keyword evidence="4" id="KW-1185">Reference proteome</keyword>
<dbReference type="STRING" id="230819.A0A5C3L8S5"/>
<keyword evidence="1" id="KW-0812">Transmembrane</keyword>
<dbReference type="OrthoDB" id="2637653at2759"/>
<name>A0A5C3L8S5_COPMA</name>
<evidence type="ECO:0000313" key="4">
    <source>
        <dbReference type="Proteomes" id="UP000307440"/>
    </source>
</evidence>
<evidence type="ECO:0000259" key="2">
    <source>
        <dbReference type="Pfam" id="PF20151"/>
    </source>
</evidence>
<feature type="transmembrane region" description="Helical" evidence="1">
    <location>
        <begin position="91"/>
        <end position="111"/>
    </location>
</feature>
<organism evidence="3 4">
    <name type="scientific">Coprinopsis marcescibilis</name>
    <name type="common">Agaric fungus</name>
    <name type="synonym">Psathyrella marcescibilis</name>
    <dbReference type="NCBI Taxonomy" id="230819"/>
    <lineage>
        <taxon>Eukaryota</taxon>
        <taxon>Fungi</taxon>
        <taxon>Dikarya</taxon>
        <taxon>Basidiomycota</taxon>
        <taxon>Agaricomycotina</taxon>
        <taxon>Agaricomycetes</taxon>
        <taxon>Agaricomycetidae</taxon>
        <taxon>Agaricales</taxon>
        <taxon>Agaricineae</taxon>
        <taxon>Psathyrellaceae</taxon>
        <taxon>Coprinopsis</taxon>
    </lineage>
</organism>